<feature type="domain" description="BTB" evidence="1">
    <location>
        <begin position="258"/>
        <end position="325"/>
    </location>
</feature>
<evidence type="ECO:0000313" key="3">
    <source>
        <dbReference type="Proteomes" id="UP000887013"/>
    </source>
</evidence>
<dbReference type="PANTHER" id="PTHR24413">
    <property type="entry name" value="SPECKLE-TYPE POZ PROTEIN"/>
    <property type="match status" value="1"/>
</dbReference>
<sequence length="419" mass="48396">MDYDLAFLAEDGSVLKIRKSEDFFFNNYLSVLQDVVTKTEREAFLSRDTLRTRCRLWRTAGKAIPTVTIFARTVCDVETRNFLWDIENFCTFKQGHKVDFVLSSEPKDDAVTFSLGVNKEDKIEVSMKPSNENLKFLNFQSLITDSNGSNTDCGYHEIWPVEIGKDNKFTLPFTKTYLIDNKHLYLKNDVFSLYCECSLCYGFLFSRIEKIYSGINPFSITNPIFHKPCMTNAIAEQLDSMSDLKEDFGRLYDEGLHSDMKLRTATETFHTHKNILSIRSPVFRKMFATDMKENIQECVDIPDLDDDTVRRMLLYVYTNALEDLQWESALRLYAAADKYEIVALKSKCSCFLKRNLCPSNLYDALVLADRHADGELKAAAQDYALKHEENVFNSEEWKAFVQSYSTLAAATMLLKWNKK</sequence>
<dbReference type="AlphaFoldDB" id="A0A8X6QCU9"/>
<keyword evidence="3" id="KW-1185">Reference proteome</keyword>
<protein>
    <recommendedName>
        <fullName evidence="1">BTB domain-containing protein</fullName>
    </recommendedName>
</protein>
<name>A0A8X6QCU9_NEPPI</name>
<organism evidence="2 3">
    <name type="scientific">Nephila pilipes</name>
    <name type="common">Giant wood spider</name>
    <name type="synonym">Nephila maculata</name>
    <dbReference type="NCBI Taxonomy" id="299642"/>
    <lineage>
        <taxon>Eukaryota</taxon>
        <taxon>Metazoa</taxon>
        <taxon>Ecdysozoa</taxon>
        <taxon>Arthropoda</taxon>
        <taxon>Chelicerata</taxon>
        <taxon>Arachnida</taxon>
        <taxon>Araneae</taxon>
        <taxon>Araneomorphae</taxon>
        <taxon>Entelegynae</taxon>
        <taxon>Araneoidea</taxon>
        <taxon>Nephilidae</taxon>
        <taxon>Nephila</taxon>
    </lineage>
</organism>
<proteinExistence type="predicted"/>
<accession>A0A8X6QCU9</accession>
<dbReference type="SMART" id="SM00225">
    <property type="entry name" value="BTB"/>
    <property type="match status" value="1"/>
</dbReference>
<dbReference type="OrthoDB" id="624345at2759"/>
<dbReference type="Gene3D" id="3.30.710.10">
    <property type="entry name" value="Potassium Channel Kv1.1, Chain A"/>
    <property type="match status" value="1"/>
</dbReference>
<dbReference type="InterPro" id="IPR000210">
    <property type="entry name" value="BTB/POZ_dom"/>
</dbReference>
<gene>
    <name evidence="2" type="ORF">NPIL_350791</name>
</gene>
<dbReference type="SUPFAM" id="SSF54695">
    <property type="entry name" value="POZ domain"/>
    <property type="match status" value="1"/>
</dbReference>
<dbReference type="Pfam" id="PF00651">
    <property type="entry name" value="BTB"/>
    <property type="match status" value="1"/>
</dbReference>
<reference evidence="2" key="1">
    <citation type="submission" date="2020-08" db="EMBL/GenBank/DDBJ databases">
        <title>Multicomponent nature underlies the extraordinary mechanical properties of spider dragline silk.</title>
        <authorList>
            <person name="Kono N."/>
            <person name="Nakamura H."/>
            <person name="Mori M."/>
            <person name="Yoshida Y."/>
            <person name="Ohtoshi R."/>
            <person name="Malay A.D."/>
            <person name="Moran D.A.P."/>
            <person name="Tomita M."/>
            <person name="Numata K."/>
            <person name="Arakawa K."/>
        </authorList>
    </citation>
    <scope>NUCLEOTIDE SEQUENCE</scope>
</reference>
<evidence type="ECO:0000259" key="1">
    <source>
        <dbReference type="PROSITE" id="PS50097"/>
    </source>
</evidence>
<dbReference type="InterPro" id="IPR011333">
    <property type="entry name" value="SKP1/BTB/POZ_sf"/>
</dbReference>
<dbReference type="PROSITE" id="PS50097">
    <property type="entry name" value="BTB"/>
    <property type="match status" value="1"/>
</dbReference>
<dbReference type="Proteomes" id="UP000887013">
    <property type="component" value="Unassembled WGS sequence"/>
</dbReference>
<comment type="caution">
    <text evidence="2">The sequence shown here is derived from an EMBL/GenBank/DDBJ whole genome shotgun (WGS) entry which is preliminary data.</text>
</comment>
<evidence type="ECO:0000313" key="2">
    <source>
        <dbReference type="EMBL" id="GFU07712.1"/>
    </source>
</evidence>
<dbReference type="EMBL" id="BMAW01124402">
    <property type="protein sequence ID" value="GFU07712.1"/>
    <property type="molecule type" value="Genomic_DNA"/>
</dbReference>
<dbReference type="Gene3D" id="1.25.40.420">
    <property type="match status" value="1"/>
</dbReference>